<dbReference type="InterPro" id="IPR035959">
    <property type="entry name" value="RutC-like_sf"/>
</dbReference>
<sequence length="128" mass="14659">MNIKRQSYGTEEIPFSPFSESDSHLFVSGQGGNDPLTGEIKIGDLESQTINTVKNIEIILGQRGLTLKDVVKVNIFLTNRQHYEQFNQIYSLLFSRPYPARTLVYCDLNFDLLVEIDVIAKLKPYEKM</sequence>
<dbReference type="GO" id="GO:0019239">
    <property type="term" value="F:deaminase activity"/>
    <property type="evidence" value="ECO:0007669"/>
    <property type="project" value="TreeGrafter"/>
</dbReference>
<dbReference type="InterPro" id="IPR006175">
    <property type="entry name" value="YjgF/YER057c/UK114"/>
</dbReference>
<dbReference type="CDD" id="cd00448">
    <property type="entry name" value="YjgF_YER057c_UK114_family"/>
    <property type="match status" value="1"/>
</dbReference>
<dbReference type="EMBL" id="BDQX01000171">
    <property type="protein sequence ID" value="GBG08533.1"/>
    <property type="molecule type" value="Genomic_DNA"/>
</dbReference>
<evidence type="ECO:0000313" key="1">
    <source>
        <dbReference type="EMBL" id="GBG08533.1"/>
    </source>
</evidence>
<dbReference type="RefSeq" id="WP_108993471.1">
    <property type="nucleotide sequence ID" value="NZ_BDQX01000171.1"/>
</dbReference>
<proteinExistence type="predicted"/>
<dbReference type="Pfam" id="PF01042">
    <property type="entry name" value="Ribonuc_L-PSP"/>
    <property type="match status" value="1"/>
</dbReference>
<reference evidence="1 2" key="1">
    <citation type="submission" date="2017-08" db="EMBL/GenBank/DDBJ databases">
        <title>Substantial Increase in Enzyme Production by Combined Drug-Resistance Mutations in Paenibacillus agaridevorans.</title>
        <authorList>
            <person name="Tanaka Y."/>
            <person name="Funane K."/>
            <person name="Hosaka T."/>
            <person name="Shiwa Y."/>
            <person name="Fujita N."/>
            <person name="Miyazaki T."/>
            <person name="Yoshikawa H."/>
            <person name="Murakami K."/>
            <person name="Kasahara K."/>
            <person name="Inaoka T."/>
            <person name="Hiraga Y."/>
            <person name="Ochi K."/>
        </authorList>
    </citation>
    <scope>NUCLEOTIDE SEQUENCE [LARGE SCALE GENOMIC DNA]</scope>
    <source>
        <strain evidence="1 2">T-3040</strain>
    </source>
</reference>
<gene>
    <name evidence="1" type="ORF">PAT3040_03120</name>
</gene>
<dbReference type="PANTHER" id="PTHR11803">
    <property type="entry name" value="2-IMINOBUTANOATE/2-IMINOPROPANOATE DEAMINASE RIDA"/>
    <property type="match status" value="1"/>
</dbReference>
<comment type="caution">
    <text evidence="1">The sequence shown here is derived from an EMBL/GenBank/DDBJ whole genome shotgun (WGS) entry which is preliminary data.</text>
</comment>
<organism evidence="1 2">
    <name type="scientific">Paenibacillus agaridevorans</name>
    <dbReference type="NCBI Taxonomy" id="171404"/>
    <lineage>
        <taxon>Bacteria</taxon>
        <taxon>Bacillati</taxon>
        <taxon>Bacillota</taxon>
        <taxon>Bacilli</taxon>
        <taxon>Bacillales</taxon>
        <taxon>Paenibacillaceae</taxon>
        <taxon>Paenibacillus</taxon>
    </lineage>
</organism>
<accession>A0A2R5EXI9</accession>
<dbReference type="Proteomes" id="UP000245202">
    <property type="component" value="Unassembled WGS sequence"/>
</dbReference>
<dbReference type="PANTHER" id="PTHR11803:SF39">
    <property type="entry name" value="2-IMINOBUTANOATE_2-IMINOPROPANOATE DEAMINASE"/>
    <property type="match status" value="1"/>
</dbReference>
<protein>
    <submittedName>
        <fullName evidence="1">Reactive intermediate/imine deaminase</fullName>
    </submittedName>
</protein>
<dbReference type="SUPFAM" id="SSF55298">
    <property type="entry name" value="YjgF-like"/>
    <property type="match status" value="1"/>
</dbReference>
<dbReference type="Gene3D" id="3.30.1330.40">
    <property type="entry name" value="RutC-like"/>
    <property type="match status" value="1"/>
</dbReference>
<dbReference type="AlphaFoldDB" id="A0A2R5EXI9"/>
<name>A0A2R5EXI9_9BACL</name>
<dbReference type="GO" id="GO:0005829">
    <property type="term" value="C:cytosol"/>
    <property type="evidence" value="ECO:0007669"/>
    <property type="project" value="TreeGrafter"/>
</dbReference>
<keyword evidence="2" id="KW-1185">Reference proteome</keyword>
<evidence type="ECO:0000313" key="2">
    <source>
        <dbReference type="Proteomes" id="UP000245202"/>
    </source>
</evidence>